<proteinExistence type="predicted"/>
<reference evidence="2" key="1">
    <citation type="journal article" date="2015" name="Nature">
        <title>Complex archaea that bridge the gap between prokaryotes and eukaryotes.</title>
        <authorList>
            <person name="Spang A."/>
            <person name="Saw J.H."/>
            <person name="Jorgensen S.L."/>
            <person name="Zaremba-Niedzwiedzka K."/>
            <person name="Martijn J."/>
            <person name="Lind A.E."/>
            <person name="van Eijk R."/>
            <person name="Schleper C."/>
            <person name="Guy L."/>
            <person name="Ettema T.J."/>
        </authorList>
    </citation>
    <scope>NUCLEOTIDE SEQUENCE</scope>
</reference>
<dbReference type="SMART" id="SM00636">
    <property type="entry name" value="Glyco_18"/>
    <property type="match status" value="1"/>
</dbReference>
<evidence type="ECO:0000259" key="1">
    <source>
        <dbReference type="PROSITE" id="PS51910"/>
    </source>
</evidence>
<dbReference type="PANTHER" id="PTHR46066">
    <property type="entry name" value="CHITINASE DOMAIN-CONTAINING PROTEIN 1 FAMILY MEMBER"/>
    <property type="match status" value="1"/>
</dbReference>
<evidence type="ECO:0000313" key="2">
    <source>
        <dbReference type="EMBL" id="KKM62923.1"/>
    </source>
</evidence>
<dbReference type="Gene3D" id="3.10.50.10">
    <property type="match status" value="1"/>
</dbReference>
<protein>
    <recommendedName>
        <fullName evidence="1">GH18 domain-containing protein</fullName>
    </recommendedName>
</protein>
<dbReference type="PANTHER" id="PTHR46066:SF2">
    <property type="entry name" value="CHITINASE DOMAIN-CONTAINING PROTEIN 1"/>
    <property type="match status" value="1"/>
</dbReference>
<dbReference type="InterPro" id="IPR017853">
    <property type="entry name" value="GH"/>
</dbReference>
<dbReference type="PROSITE" id="PS51910">
    <property type="entry name" value="GH18_2"/>
    <property type="match status" value="1"/>
</dbReference>
<dbReference type="GO" id="GO:0008061">
    <property type="term" value="F:chitin binding"/>
    <property type="evidence" value="ECO:0007669"/>
    <property type="project" value="InterPro"/>
</dbReference>
<dbReference type="InterPro" id="IPR029070">
    <property type="entry name" value="Chitinase_insertion_sf"/>
</dbReference>
<gene>
    <name evidence="2" type="ORF">LCGC14_1516770</name>
</gene>
<accession>A0A0F9J011</accession>
<dbReference type="InterPro" id="IPR001223">
    <property type="entry name" value="Glyco_hydro18_cat"/>
</dbReference>
<feature type="domain" description="GH18" evidence="1">
    <location>
        <begin position="45"/>
        <end position="354"/>
    </location>
</feature>
<sequence>MNLKSRIIILILVITLFLSAVLSQTFAVEMLYKSSKSSKRKQASKKIIGAWLPYWDKAKVNRAFTRNKKTMNEMSPYWYYVLPNAKLRPTSKFNLRQVREAKKAGVKVIPMVSNHYNGALISKIIRNRTLRRRHIRILVNMAVKRRVHGVELDYEGLLQKDRKVYSSFVKELARALHRKKKLLSVTVQAKVKEPGHSGSTKAQSWKTIGKYADRVRIMAYDYHWKTSPPGAIAPISWVKRIARLAKKTIPAKKAMMGIGTYGYNWYGDGRAKPITLHQARMIAKRRKKRLRRDKKTGEVYLRLKPGRPGIWIQDSGSLRSKLKIVKKYKLGGVFFWRMGNEDAKHWRVVRQELR</sequence>
<comment type="caution">
    <text evidence="2">The sequence shown here is derived from an EMBL/GenBank/DDBJ whole genome shotgun (WGS) entry which is preliminary data.</text>
</comment>
<dbReference type="GO" id="GO:0005975">
    <property type="term" value="P:carbohydrate metabolic process"/>
    <property type="evidence" value="ECO:0007669"/>
    <property type="project" value="InterPro"/>
</dbReference>
<dbReference type="InterPro" id="IPR011583">
    <property type="entry name" value="Chitinase_II/V-like_cat"/>
</dbReference>
<name>A0A0F9J011_9ZZZZ</name>
<dbReference type="Pfam" id="PF00704">
    <property type="entry name" value="Glyco_hydro_18"/>
    <property type="match status" value="1"/>
</dbReference>
<organism evidence="2">
    <name type="scientific">marine sediment metagenome</name>
    <dbReference type="NCBI Taxonomy" id="412755"/>
    <lineage>
        <taxon>unclassified sequences</taxon>
        <taxon>metagenomes</taxon>
        <taxon>ecological metagenomes</taxon>
    </lineage>
</organism>
<dbReference type="Gene3D" id="3.20.20.80">
    <property type="entry name" value="Glycosidases"/>
    <property type="match status" value="1"/>
</dbReference>
<dbReference type="SUPFAM" id="SSF51445">
    <property type="entry name" value="(Trans)glycosidases"/>
    <property type="match status" value="1"/>
</dbReference>
<dbReference type="AlphaFoldDB" id="A0A0F9J011"/>
<dbReference type="EMBL" id="LAZR01011200">
    <property type="protein sequence ID" value="KKM62923.1"/>
    <property type="molecule type" value="Genomic_DNA"/>
</dbReference>